<evidence type="ECO:0000313" key="1">
    <source>
        <dbReference type="EMBL" id="OWY99933.1"/>
    </source>
</evidence>
<gene>
    <name evidence="1" type="ORF">PHMEG_00028980</name>
</gene>
<dbReference type="OrthoDB" id="10058284at2759"/>
<keyword evidence="2" id="KW-1185">Reference proteome</keyword>
<evidence type="ECO:0000313" key="2">
    <source>
        <dbReference type="Proteomes" id="UP000198211"/>
    </source>
</evidence>
<dbReference type="AlphaFoldDB" id="A0A225V4C1"/>
<accession>A0A225V4C1</accession>
<protein>
    <submittedName>
        <fullName evidence="1">Uncharacterized protein</fullName>
    </submittedName>
</protein>
<dbReference type="EMBL" id="NBNE01008039">
    <property type="protein sequence ID" value="OWY99933.1"/>
    <property type="molecule type" value="Genomic_DNA"/>
</dbReference>
<proteinExistence type="predicted"/>
<organism evidence="1 2">
    <name type="scientific">Phytophthora megakarya</name>
    <dbReference type="NCBI Taxonomy" id="4795"/>
    <lineage>
        <taxon>Eukaryota</taxon>
        <taxon>Sar</taxon>
        <taxon>Stramenopiles</taxon>
        <taxon>Oomycota</taxon>
        <taxon>Peronosporomycetes</taxon>
        <taxon>Peronosporales</taxon>
        <taxon>Peronosporaceae</taxon>
        <taxon>Phytophthora</taxon>
    </lineage>
</organism>
<dbReference type="Proteomes" id="UP000198211">
    <property type="component" value="Unassembled WGS sequence"/>
</dbReference>
<sequence length="89" mass="9812">MDMSISPEKSFSTNVREHLYMALVLWTWGPSGMNQAICLFQPTGVKRTLTKVNEPDGGCSFTTPTLHELFSKLQAKSLATSSTVRYAGI</sequence>
<comment type="caution">
    <text evidence="1">The sequence shown here is derived from an EMBL/GenBank/DDBJ whole genome shotgun (WGS) entry which is preliminary data.</text>
</comment>
<reference evidence="2" key="1">
    <citation type="submission" date="2017-03" db="EMBL/GenBank/DDBJ databases">
        <title>Phytopthora megakarya and P. palmivora, two closely related causual agents of cacao black pod achieved similar genome size and gene model numbers by different mechanisms.</title>
        <authorList>
            <person name="Ali S."/>
            <person name="Shao J."/>
            <person name="Larry D.J."/>
            <person name="Kronmiller B."/>
            <person name="Shen D."/>
            <person name="Strem M.D."/>
            <person name="Melnick R.L."/>
            <person name="Guiltinan M.J."/>
            <person name="Tyler B.M."/>
            <person name="Meinhardt L.W."/>
            <person name="Bailey B.A."/>
        </authorList>
    </citation>
    <scope>NUCLEOTIDE SEQUENCE [LARGE SCALE GENOMIC DNA]</scope>
    <source>
        <strain evidence="2">zdho120</strain>
    </source>
</reference>
<name>A0A225V4C1_9STRA</name>